<evidence type="ECO:0000313" key="3">
    <source>
        <dbReference type="Proteomes" id="UP000663866"/>
    </source>
</evidence>
<keyword evidence="3" id="KW-1185">Reference proteome</keyword>
<name>A0A820UE26_9BILA</name>
<dbReference type="InterPro" id="IPR006048">
    <property type="entry name" value="A-amylase/branching_C"/>
</dbReference>
<dbReference type="Pfam" id="PF02806">
    <property type="entry name" value="Alpha-amylase_C"/>
    <property type="match status" value="1"/>
</dbReference>
<protein>
    <recommendedName>
        <fullName evidence="1">Alpha-amylase/branching enzyme C-terminal all beta domain-containing protein</fullName>
    </recommendedName>
</protein>
<evidence type="ECO:0000313" key="2">
    <source>
        <dbReference type="EMBL" id="CAF4485706.1"/>
    </source>
</evidence>
<dbReference type="Proteomes" id="UP000663866">
    <property type="component" value="Unassembled WGS sequence"/>
</dbReference>
<dbReference type="AlphaFoldDB" id="A0A820UE26"/>
<gene>
    <name evidence="2" type="ORF">OVN521_LOCUS39903</name>
</gene>
<dbReference type="EMBL" id="CAJOBG010051199">
    <property type="protein sequence ID" value="CAF4485706.1"/>
    <property type="molecule type" value="Genomic_DNA"/>
</dbReference>
<dbReference type="GO" id="GO:0003824">
    <property type="term" value="F:catalytic activity"/>
    <property type="evidence" value="ECO:0007669"/>
    <property type="project" value="InterPro"/>
</dbReference>
<dbReference type="GO" id="GO:0005975">
    <property type="term" value="P:carbohydrate metabolic process"/>
    <property type="evidence" value="ECO:0007669"/>
    <property type="project" value="InterPro"/>
</dbReference>
<dbReference type="SUPFAM" id="SSF51011">
    <property type="entry name" value="Glycosyl hydrolase domain"/>
    <property type="match status" value="1"/>
</dbReference>
<accession>A0A820UE26</accession>
<dbReference type="InterPro" id="IPR013780">
    <property type="entry name" value="Glyco_hydro_b"/>
</dbReference>
<sequence>MGDEIVQPISWFQRFRQGMSSMDWSLTEKQSFHSKTQQYISDLNYFYRSHPQFWQHGEQDFTMIYECGRNLIVAYHRGIYNNRRIAIVHNFSNRGYKSYDISLPTWDPNVRRIGTTVEIFNSDNLSYGGSGLFQNKNIDVVHMHSECIFFRLAIPALATVVLEESLN</sequence>
<feature type="domain" description="Alpha-amylase/branching enzyme C-terminal all beta" evidence="1">
    <location>
        <begin position="70"/>
        <end position="163"/>
    </location>
</feature>
<reference evidence="2" key="1">
    <citation type="submission" date="2021-02" db="EMBL/GenBank/DDBJ databases">
        <authorList>
            <person name="Nowell W R."/>
        </authorList>
    </citation>
    <scope>NUCLEOTIDE SEQUENCE</scope>
</reference>
<dbReference type="Gene3D" id="2.60.40.1180">
    <property type="entry name" value="Golgi alpha-mannosidase II"/>
    <property type="match status" value="1"/>
</dbReference>
<dbReference type="GO" id="GO:0043169">
    <property type="term" value="F:cation binding"/>
    <property type="evidence" value="ECO:0007669"/>
    <property type="project" value="InterPro"/>
</dbReference>
<comment type="caution">
    <text evidence="2">The sequence shown here is derived from an EMBL/GenBank/DDBJ whole genome shotgun (WGS) entry which is preliminary data.</text>
</comment>
<proteinExistence type="predicted"/>
<evidence type="ECO:0000259" key="1">
    <source>
        <dbReference type="Pfam" id="PF02806"/>
    </source>
</evidence>
<organism evidence="2 3">
    <name type="scientific">Rotaria magnacalcarata</name>
    <dbReference type="NCBI Taxonomy" id="392030"/>
    <lineage>
        <taxon>Eukaryota</taxon>
        <taxon>Metazoa</taxon>
        <taxon>Spiralia</taxon>
        <taxon>Gnathifera</taxon>
        <taxon>Rotifera</taxon>
        <taxon>Eurotatoria</taxon>
        <taxon>Bdelloidea</taxon>
        <taxon>Philodinida</taxon>
        <taxon>Philodinidae</taxon>
        <taxon>Rotaria</taxon>
    </lineage>
</organism>